<dbReference type="Pfam" id="PF03134">
    <property type="entry name" value="TB2_DP1_HVA22"/>
    <property type="match status" value="1"/>
</dbReference>
<dbReference type="AlphaFoldDB" id="A0A813VSL3"/>
<dbReference type="GO" id="GO:0071786">
    <property type="term" value="P:endoplasmic reticulum tubular network organization"/>
    <property type="evidence" value="ECO:0007669"/>
    <property type="project" value="TreeGrafter"/>
</dbReference>
<dbReference type="Proteomes" id="UP000681722">
    <property type="component" value="Unassembled WGS sequence"/>
</dbReference>
<dbReference type="OrthoDB" id="10009287at2759"/>
<dbReference type="GO" id="GO:0071782">
    <property type="term" value="C:endoplasmic reticulum tubular network"/>
    <property type="evidence" value="ECO:0007669"/>
    <property type="project" value="TreeGrafter"/>
</dbReference>
<feature type="transmembrane region" description="Helical" evidence="1">
    <location>
        <begin position="39"/>
        <end position="58"/>
    </location>
</feature>
<comment type="similarity">
    <text evidence="1">Belongs to the DP1 family.</text>
</comment>
<accession>A0A813VSL3</accession>
<keyword evidence="5" id="KW-1185">Reference proteome</keyword>
<evidence type="ECO:0000313" key="3">
    <source>
        <dbReference type="EMBL" id="CAF0841943.1"/>
    </source>
</evidence>
<feature type="compositionally biased region" description="Polar residues" evidence="2">
    <location>
        <begin position="236"/>
        <end position="259"/>
    </location>
</feature>
<protein>
    <recommendedName>
        <fullName evidence="1">Receptor expression-enhancing protein</fullName>
    </recommendedName>
</protein>
<feature type="transmembrane region" description="Helical" evidence="1">
    <location>
        <begin position="64"/>
        <end position="86"/>
    </location>
</feature>
<comment type="subcellular location">
    <subcellularLocation>
        <location evidence="1">Membrane</location>
        <topology evidence="1">Multi-pass membrane protein</topology>
    </subcellularLocation>
</comment>
<sequence>MVTSVIARCIIVTIGTLYPAYRSYKALINSDLKDVVNCLRYWIVFAIFITAETITDIILSWFPFYYWIKIAVVLWMISPAGSTLIYKRFVQPLLKEREKEIDELLERTKEKSYSTLVELGHKGFRYASNLFLNTALMGQAYLGEHLKRSFSTSDIIQSQLQGYINRNAVLEEVEDENDSELQARLVEDRQFLKSTSGRRPVSHYQISENDDIEDPLEELEMSNVMAQRQRKHRTTGKNGATYSSAESSHYGTISKGQAQQMLKRPKVTKSVGTASKVITAAVSTPVVETVLLTEGTVADIDSSQDVNDSTRTEPN</sequence>
<keyword evidence="1" id="KW-0472">Membrane</keyword>
<dbReference type="EMBL" id="CAJNOQ010000820">
    <property type="protein sequence ID" value="CAF0841943.1"/>
    <property type="molecule type" value="Genomic_DNA"/>
</dbReference>
<dbReference type="GO" id="GO:0008017">
    <property type="term" value="F:microtubule binding"/>
    <property type="evidence" value="ECO:0007669"/>
    <property type="project" value="TreeGrafter"/>
</dbReference>
<dbReference type="PANTHER" id="PTHR12300:SF117">
    <property type="entry name" value="LP05237P-RELATED"/>
    <property type="match status" value="1"/>
</dbReference>
<name>A0A813VSL3_9BILA</name>
<dbReference type="GO" id="GO:0005881">
    <property type="term" value="C:cytoplasmic microtubule"/>
    <property type="evidence" value="ECO:0007669"/>
    <property type="project" value="TreeGrafter"/>
</dbReference>
<evidence type="ECO:0000256" key="2">
    <source>
        <dbReference type="SAM" id="MobiDB-lite"/>
    </source>
</evidence>
<organism evidence="3 5">
    <name type="scientific">Didymodactylos carnosus</name>
    <dbReference type="NCBI Taxonomy" id="1234261"/>
    <lineage>
        <taxon>Eukaryota</taxon>
        <taxon>Metazoa</taxon>
        <taxon>Spiralia</taxon>
        <taxon>Gnathifera</taxon>
        <taxon>Rotifera</taxon>
        <taxon>Eurotatoria</taxon>
        <taxon>Bdelloidea</taxon>
        <taxon>Philodinida</taxon>
        <taxon>Philodinidae</taxon>
        <taxon>Didymodactylos</taxon>
    </lineage>
</organism>
<dbReference type="Proteomes" id="UP000663829">
    <property type="component" value="Unassembled WGS sequence"/>
</dbReference>
<evidence type="ECO:0000256" key="1">
    <source>
        <dbReference type="RuleBase" id="RU362006"/>
    </source>
</evidence>
<reference evidence="3" key="1">
    <citation type="submission" date="2021-02" db="EMBL/GenBank/DDBJ databases">
        <authorList>
            <person name="Nowell W R."/>
        </authorList>
    </citation>
    <scope>NUCLEOTIDE SEQUENCE</scope>
</reference>
<proteinExistence type="inferred from homology"/>
<dbReference type="EMBL" id="CAJOBC010000820">
    <property type="protein sequence ID" value="CAF3629274.1"/>
    <property type="molecule type" value="Genomic_DNA"/>
</dbReference>
<keyword evidence="1" id="KW-1133">Transmembrane helix</keyword>
<dbReference type="GO" id="GO:0005789">
    <property type="term" value="C:endoplasmic reticulum membrane"/>
    <property type="evidence" value="ECO:0007669"/>
    <property type="project" value="TreeGrafter"/>
</dbReference>
<gene>
    <name evidence="3" type="ORF">GPM918_LOCUS5610</name>
    <name evidence="4" type="ORF">SRO942_LOCUS5610</name>
</gene>
<dbReference type="InterPro" id="IPR004345">
    <property type="entry name" value="TB2_DP1_HVA22"/>
</dbReference>
<comment type="caution">
    <text evidence="3">The sequence shown here is derived from an EMBL/GenBank/DDBJ whole genome shotgun (WGS) entry which is preliminary data.</text>
</comment>
<feature type="region of interest" description="Disordered" evidence="2">
    <location>
        <begin position="228"/>
        <end position="259"/>
    </location>
</feature>
<dbReference type="PANTHER" id="PTHR12300">
    <property type="entry name" value="HVA22-LIKE PROTEINS"/>
    <property type="match status" value="1"/>
</dbReference>
<keyword evidence="1" id="KW-0812">Transmembrane</keyword>
<evidence type="ECO:0000313" key="5">
    <source>
        <dbReference type="Proteomes" id="UP000663829"/>
    </source>
</evidence>
<evidence type="ECO:0000313" key="4">
    <source>
        <dbReference type="EMBL" id="CAF3629274.1"/>
    </source>
</evidence>